<dbReference type="Gene3D" id="3.30.43.10">
    <property type="entry name" value="Uridine Diphospho-n-acetylenolpyruvylglucosamine Reductase, domain 2"/>
    <property type="match status" value="1"/>
</dbReference>
<dbReference type="InterPro" id="IPR016166">
    <property type="entry name" value="FAD-bd_PCMH"/>
</dbReference>
<dbReference type="SUPFAM" id="SSF56176">
    <property type="entry name" value="FAD-binding/transporter-associated domain-like"/>
    <property type="match status" value="1"/>
</dbReference>
<sequence length="533" mass="59004">MSDVVLPQGVSEATFAKALEGFRAAVGAEHVLTEGEHFAEFRDPFQPPQWDTNTPSIVVMPQSTEEVQAVVRVAAEHGVPIWTHSTGKNNGYGGAAPLVQGTVTVSLRRMNKILHIDEELAYAEVEPGVTWRDLYDEITRRGLRLMMSNTDLGWGSVIGNSLENGFTYGVNGNDHSAPCGMEVVTADGDVLRTGMGAMTDNPAWHTYKSSFGPSLDRFFTQSNFGIVTKMGIWLLPAPEVYHPVWVRVWNYEDLIPLVDTLRELRLERTIEAGPVIYNTLMFACVFGRRSQFYDGPGAIPDHLIDGIAKEIGSGRWMLRAALFGRRDIVERQFARIKDAFGAIPGAEVWGEPHSFDEIPSLENPGELVSGGVPNLEMNHMVGWYSENDGGHIGFSPVVPLRGRDLFACHNALRETLESEAGLDYMTGSVSINARTMLHVGLIMFNTADEDASQRAFSTTKRMVSRAAELGYGEFRSHLTHMDEVAAHYDFNDHAYLRFVERIKDAVDPKGILAPGKQGIWPEHLRSGRNGRTS</sequence>
<dbReference type="InterPro" id="IPR016169">
    <property type="entry name" value="FAD-bd_PCMH_sub2"/>
</dbReference>
<organism evidence="6">
    <name type="scientific">freshwater metagenome</name>
    <dbReference type="NCBI Taxonomy" id="449393"/>
    <lineage>
        <taxon>unclassified sequences</taxon>
        <taxon>metagenomes</taxon>
        <taxon>ecological metagenomes</taxon>
    </lineage>
</organism>
<accession>A0A6J7ICL3</accession>
<dbReference type="GO" id="GO:0004458">
    <property type="term" value="F:D-lactate dehydrogenase (cytochrome) activity"/>
    <property type="evidence" value="ECO:0007669"/>
    <property type="project" value="TreeGrafter"/>
</dbReference>
<evidence type="ECO:0000256" key="4">
    <source>
        <dbReference type="ARBA" id="ARBA00023002"/>
    </source>
</evidence>
<dbReference type="GO" id="GO:0008720">
    <property type="term" value="F:D-lactate dehydrogenase (NAD+) activity"/>
    <property type="evidence" value="ECO:0007669"/>
    <property type="project" value="TreeGrafter"/>
</dbReference>
<dbReference type="Pfam" id="PF02913">
    <property type="entry name" value="FAD-oxidase_C"/>
    <property type="match status" value="1"/>
</dbReference>
<dbReference type="Gene3D" id="3.40.462.10">
    <property type="entry name" value="FAD-linked oxidases, C-terminal domain"/>
    <property type="match status" value="1"/>
</dbReference>
<evidence type="ECO:0000256" key="1">
    <source>
        <dbReference type="ARBA" id="ARBA00001974"/>
    </source>
</evidence>
<dbReference type="GO" id="GO:0005739">
    <property type="term" value="C:mitochondrion"/>
    <property type="evidence" value="ECO:0007669"/>
    <property type="project" value="TreeGrafter"/>
</dbReference>
<dbReference type="PROSITE" id="PS51387">
    <property type="entry name" value="FAD_PCMH"/>
    <property type="match status" value="1"/>
</dbReference>
<dbReference type="GO" id="GO:0071949">
    <property type="term" value="F:FAD binding"/>
    <property type="evidence" value="ECO:0007669"/>
    <property type="project" value="InterPro"/>
</dbReference>
<keyword evidence="3" id="KW-0274">FAD</keyword>
<dbReference type="Gene3D" id="1.10.45.10">
    <property type="entry name" value="Vanillyl-alcohol Oxidase, Chain A, domain 4"/>
    <property type="match status" value="1"/>
</dbReference>
<dbReference type="SUPFAM" id="SSF55103">
    <property type="entry name" value="FAD-linked oxidases, C-terminal domain"/>
    <property type="match status" value="1"/>
</dbReference>
<evidence type="ECO:0000313" key="6">
    <source>
        <dbReference type="EMBL" id="CAB4928928.1"/>
    </source>
</evidence>
<dbReference type="PANTHER" id="PTHR11748:SF114">
    <property type="entry name" value="ARYL-ALCOHOL OXIDASE VANILLYL-ALCOHOL OXIDASE (AFU_ORTHOLOGUE AFUA_3G09500)-RELATED"/>
    <property type="match status" value="1"/>
</dbReference>
<dbReference type="Gene3D" id="3.30.465.10">
    <property type="match status" value="1"/>
</dbReference>
<dbReference type="AlphaFoldDB" id="A0A6J7ICL3"/>
<feature type="domain" description="FAD-binding PCMH-type" evidence="5">
    <location>
        <begin position="51"/>
        <end position="237"/>
    </location>
</feature>
<dbReference type="InterPro" id="IPR036318">
    <property type="entry name" value="FAD-bd_PCMH-like_sf"/>
</dbReference>
<dbReference type="InterPro" id="IPR016164">
    <property type="entry name" value="FAD-linked_Oxase-like_C"/>
</dbReference>
<dbReference type="InterPro" id="IPR016171">
    <property type="entry name" value="Vanillyl_alc_oxidase_C-sub2"/>
</dbReference>
<dbReference type="InterPro" id="IPR016170">
    <property type="entry name" value="Cytok_DH_C_sf"/>
</dbReference>
<gene>
    <name evidence="6" type="ORF">UFOPK3674_01034</name>
</gene>
<reference evidence="6" key="1">
    <citation type="submission" date="2020-05" db="EMBL/GenBank/DDBJ databases">
        <authorList>
            <person name="Chiriac C."/>
            <person name="Salcher M."/>
            <person name="Ghai R."/>
            <person name="Kavagutti S V."/>
        </authorList>
    </citation>
    <scope>NUCLEOTIDE SEQUENCE</scope>
</reference>
<protein>
    <submittedName>
        <fullName evidence="6">Unannotated protein</fullName>
    </submittedName>
</protein>
<keyword evidence="4" id="KW-0560">Oxidoreductase</keyword>
<dbReference type="InterPro" id="IPR004113">
    <property type="entry name" value="FAD-bd_oxidored_4_C"/>
</dbReference>
<dbReference type="InterPro" id="IPR016167">
    <property type="entry name" value="FAD-bd_PCMH_sub1"/>
</dbReference>
<proteinExistence type="predicted"/>
<keyword evidence="2" id="KW-0285">Flavoprotein</keyword>
<dbReference type="EMBL" id="CAFBMX010000004">
    <property type="protein sequence ID" value="CAB4928928.1"/>
    <property type="molecule type" value="Genomic_DNA"/>
</dbReference>
<dbReference type="GO" id="GO:1903457">
    <property type="term" value="P:lactate catabolic process"/>
    <property type="evidence" value="ECO:0007669"/>
    <property type="project" value="TreeGrafter"/>
</dbReference>
<comment type="cofactor">
    <cofactor evidence="1">
        <name>FAD</name>
        <dbReference type="ChEBI" id="CHEBI:57692"/>
    </cofactor>
</comment>
<evidence type="ECO:0000256" key="2">
    <source>
        <dbReference type="ARBA" id="ARBA00022630"/>
    </source>
</evidence>
<evidence type="ECO:0000256" key="3">
    <source>
        <dbReference type="ARBA" id="ARBA00022827"/>
    </source>
</evidence>
<dbReference type="PANTHER" id="PTHR11748">
    <property type="entry name" value="D-LACTATE DEHYDROGENASE"/>
    <property type="match status" value="1"/>
</dbReference>
<dbReference type="Pfam" id="PF01565">
    <property type="entry name" value="FAD_binding_4"/>
    <property type="match status" value="1"/>
</dbReference>
<evidence type="ECO:0000259" key="5">
    <source>
        <dbReference type="PROSITE" id="PS51387"/>
    </source>
</evidence>
<name>A0A6J7ICL3_9ZZZZ</name>
<dbReference type="InterPro" id="IPR006094">
    <property type="entry name" value="Oxid_FAD_bind_N"/>
</dbReference>